<dbReference type="InterPro" id="IPR052919">
    <property type="entry name" value="TA_system_RNase"/>
</dbReference>
<evidence type="ECO:0000313" key="2">
    <source>
        <dbReference type="EMBL" id="CAA9892216.1"/>
    </source>
</evidence>
<name>A0A8S0X9F7_9GAMM</name>
<proteinExistence type="predicted"/>
<dbReference type="PANTHER" id="PTHR36173:SF2">
    <property type="entry name" value="RIBONUCLEASE VAPC16"/>
    <property type="match status" value="1"/>
</dbReference>
<dbReference type="InterPro" id="IPR002716">
    <property type="entry name" value="PIN_dom"/>
</dbReference>
<dbReference type="PANTHER" id="PTHR36173">
    <property type="entry name" value="RIBONUCLEASE VAPC16-RELATED"/>
    <property type="match status" value="1"/>
</dbReference>
<dbReference type="RefSeq" id="WP_174627021.1">
    <property type="nucleotide sequence ID" value="NZ_CADCXN010000092.1"/>
</dbReference>
<keyword evidence="3" id="KW-1185">Reference proteome</keyword>
<dbReference type="Pfam" id="PF01850">
    <property type="entry name" value="PIN"/>
    <property type="match status" value="1"/>
</dbReference>
<dbReference type="CDD" id="cd09872">
    <property type="entry name" value="PIN_Sll0205-like"/>
    <property type="match status" value="1"/>
</dbReference>
<dbReference type="Proteomes" id="UP000494216">
    <property type="component" value="Unassembled WGS sequence"/>
</dbReference>
<dbReference type="AlphaFoldDB" id="A0A8S0X9F7"/>
<protein>
    <submittedName>
        <fullName evidence="2">PIN domain nuclease of toxin-antitoxin system</fullName>
    </submittedName>
</protein>
<dbReference type="InterPro" id="IPR041705">
    <property type="entry name" value="PIN_Sll0205"/>
</dbReference>
<dbReference type="EMBL" id="CADCXN010000092">
    <property type="protein sequence ID" value="CAA9892216.1"/>
    <property type="molecule type" value="Genomic_DNA"/>
</dbReference>
<feature type="domain" description="PIN" evidence="1">
    <location>
        <begin position="4"/>
        <end position="115"/>
    </location>
</feature>
<evidence type="ECO:0000313" key="3">
    <source>
        <dbReference type="Proteomes" id="UP000494216"/>
    </source>
</evidence>
<organism evidence="2 3">
    <name type="scientific">Candidatus Methylobacter favarea</name>
    <dbReference type="NCBI Taxonomy" id="2707345"/>
    <lineage>
        <taxon>Bacteria</taxon>
        <taxon>Pseudomonadati</taxon>
        <taxon>Pseudomonadota</taxon>
        <taxon>Gammaproteobacteria</taxon>
        <taxon>Methylococcales</taxon>
        <taxon>Methylococcaceae</taxon>
        <taxon>Methylobacter</taxon>
    </lineage>
</organism>
<reference evidence="2 3" key="1">
    <citation type="submission" date="2020-02" db="EMBL/GenBank/DDBJ databases">
        <authorList>
            <person name="Hogendoorn C."/>
        </authorList>
    </citation>
    <scope>NUCLEOTIDE SEQUENCE [LARGE SCALE GENOMIC DNA]</scope>
    <source>
        <strain evidence="2">METHB21</strain>
    </source>
</reference>
<sequence length="125" mass="14324">MRLLLDTCIVYDWLMGEIKDLPAIQRIQTEGALVSSVSVWEMAIKNSLGKMPLPSVHIAEDIEAQGFQWLNITPYHAQALFELGSHHKDPFDRLLIAQSKYETLCIVTYDTAFQDYLDDVLIIRK</sequence>
<accession>A0A8S0X9F7</accession>
<dbReference type="InterPro" id="IPR029060">
    <property type="entry name" value="PIN-like_dom_sf"/>
</dbReference>
<dbReference type="SUPFAM" id="SSF88723">
    <property type="entry name" value="PIN domain-like"/>
    <property type="match status" value="1"/>
</dbReference>
<gene>
    <name evidence="2" type="ORF">METHB2_600011</name>
</gene>
<dbReference type="Gene3D" id="3.40.50.1010">
    <property type="entry name" value="5'-nuclease"/>
    <property type="match status" value="1"/>
</dbReference>
<evidence type="ECO:0000259" key="1">
    <source>
        <dbReference type="Pfam" id="PF01850"/>
    </source>
</evidence>
<comment type="caution">
    <text evidence="2">The sequence shown here is derived from an EMBL/GenBank/DDBJ whole genome shotgun (WGS) entry which is preliminary data.</text>
</comment>